<evidence type="ECO:0000256" key="1">
    <source>
        <dbReference type="SAM" id="SignalP"/>
    </source>
</evidence>
<comment type="caution">
    <text evidence="2">The sequence shown here is derived from an EMBL/GenBank/DDBJ whole genome shotgun (WGS) entry which is preliminary data.</text>
</comment>
<reference evidence="2 3" key="1">
    <citation type="submission" date="2019-07" db="EMBL/GenBank/DDBJ databases">
        <title>Genomic Encyclopedia of Archaeal and Bacterial Type Strains, Phase II (KMG-II): from individual species to whole genera.</title>
        <authorList>
            <person name="Goeker M."/>
        </authorList>
    </citation>
    <scope>NUCLEOTIDE SEQUENCE [LARGE SCALE GENOMIC DNA]</scope>
    <source>
        <strain evidence="2 3">DSM 18850</strain>
    </source>
</reference>
<dbReference type="EMBL" id="VNHX01000013">
    <property type="protein sequence ID" value="TYP94134.1"/>
    <property type="molecule type" value="Genomic_DNA"/>
</dbReference>
<proteinExistence type="predicted"/>
<feature type="signal peptide" evidence="1">
    <location>
        <begin position="1"/>
        <end position="22"/>
    </location>
</feature>
<evidence type="ECO:0000313" key="3">
    <source>
        <dbReference type="Proteomes" id="UP000325105"/>
    </source>
</evidence>
<dbReference type="Gene3D" id="3.10.450.50">
    <property type="match status" value="1"/>
</dbReference>
<organism evidence="2 3">
    <name type="scientific">Sphingobacterium allocomposti</name>
    <dbReference type="NCBI Taxonomy" id="415956"/>
    <lineage>
        <taxon>Bacteria</taxon>
        <taxon>Pseudomonadati</taxon>
        <taxon>Bacteroidota</taxon>
        <taxon>Sphingobacteriia</taxon>
        <taxon>Sphingobacteriales</taxon>
        <taxon>Sphingobacteriaceae</taxon>
        <taxon>Sphingobacterium</taxon>
    </lineage>
</organism>
<keyword evidence="3" id="KW-1185">Reference proteome</keyword>
<evidence type="ECO:0000313" key="2">
    <source>
        <dbReference type="EMBL" id="TYP94134.1"/>
    </source>
</evidence>
<dbReference type="Proteomes" id="UP000325105">
    <property type="component" value="Unassembled WGS sequence"/>
</dbReference>
<keyword evidence="1" id="KW-0732">Signal</keyword>
<dbReference type="Pfam" id="PF12893">
    <property type="entry name" value="Lumazine_bd_2"/>
    <property type="match status" value="1"/>
</dbReference>
<dbReference type="OrthoDB" id="764454at2"/>
<dbReference type="SUPFAM" id="SSF54427">
    <property type="entry name" value="NTF2-like"/>
    <property type="match status" value="1"/>
</dbReference>
<dbReference type="InterPro" id="IPR032710">
    <property type="entry name" value="NTF2-like_dom_sf"/>
</dbReference>
<accession>A0A5S5DEW9</accession>
<protein>
    <submittedName>
        <fullName evidence="2">Putative lumazine-binding protein</fullName>
    </submittedName>
</protein>
<dbReference type="RefSeq" id="WP_148908959.1">
    <property type="nucleotide sequence ID" value="NZ_VNHX01000013.1"/>
</dbReference>
<feature type="chain" id="PRO_5024364876" evidence="1">
    <location>
        <begin position="23"/>
        <end position="146"/>
    </location>
</feature>
<name>A0A5S5DEW9_9SPHI</name>
<gene>
    <name evidence="2" type="ORF">BC792_1132</name>
</gene>
<dbReference type="InterPro" id="IPR039437">
    <property type="entry name" value="FrzH/put_lumazine-bd"/>
</dbReference>
<sequence length="146" mass="16313">MKKTLTTLAAALIMITSFSSFAAGNANPLKNVASAKVVTVYLEAITLGSVELNKFLFSDDFEYRNTANNDSFTKKQYTDFLKSHKGVKFDCETRYEILDQTGQTCIAKATMTFSNFTRVDYITLNQSADGWKVSKVVTTYPDKIAR</sequence>
<dbReference type="AlphaFoldDB" id="A0A5S5DEW9"/>